<evidence type="ECO:0000256" key="1">
    <source>
        <dbReference type="SAM" id="MobiDB-lite"/>
    </source>
</evidence>
<proteinExistence type="predicted"/>
<reference evidence="2 3" key="1">
    <citation type="submission" date="2014-11" db="EMBL/GenBank/DDBJ databases">
        <title>Symbiosis island explosion on the genome of extra-slow-growing strains of soybean bradyrhizobia with massive insertion sequences.</title>
        <authorList>
            <person name="Iida T."/>
            <person name="Minamisawa K."/>
        </authorList>
    </citation>
    <scope>NUCLEOTIDE SEQUENCE [LARGE SCALE GENOMIC DNA]</scope>
    <source>
        <strain evidence="2 3">NK6</strain>
    </source>
</reference>
<gene>
    <name evidence="2" type="ORF">NK6_2422</name>
</gene>
<feature type="region of interest" description="Disordered" evidence="1">
    <location>
        <begin position="1"/>
        <end position="30"/>
    </location>
</feature>
<dbReference type="EMBL" id="AP014685">
    <property type="protein sequence ID" value="BAR55603.1"/>
    <property type="molecule type" value="Genomic_DNA"/>
</dbReference>
<dbReference type="Proteomes" id="UP000063308">
    <property type="component" value="Chromosome"/>
</dbReference>
<evidence type="ECO:0000313" key="2">
    <source>
        <dbReference type="EMBL" id="BAR55603.1"/>
    </source>
</evidence>
<accession>A0A0E4FWH1</accession>
<feature type="compositionally biased region" description="Basic residues" evidence="1">
    <location>
        <begin position="21"/>
        <end position="30"/>
    </location>
</feature>
<protein>
    <submittedName>
        <fullName evidence="2">Uncharacterized protein</fullName>
    </submittedName>
</protein>
<sequence length="30" mass="3456">MAAVSQSRIPATPELKAHLDKLKKRRPARW</sequence>
<organism evidence="2 3">
    <name type="scientific">Bradyrhizobium diazoefficiens</name>
    <dbReference type="NCBI Taxonomy" id="1355477"/>
    <lineage>
        <taxon>Bacteria</taxon>
        <taxon>Pseudomonadati</taxon>
        <taxon>Pseudomonadota</taxon>
        <taxon>Alphaproteobacteria</taxon>
        <taxon>Hyphomicrobiales</taxon>
        <taxon>Nitrobacteraceae</taxon>
        <taxon>Bradyrhizobium</taxon>
    </lineage>
</organism>
<evidence type="ECO:0000313" key="3">
    <source>
        <dbReference type="Proteomes" id="UP000063308"/>
    </source>
</evidence>
<dbReference type="AlphaFoldDB" id="A0A0E4FWH1"/>
<name>A0A0E4FWH1_9BRAD</name>